<proteinExistence type="predicted"/>
<sequence length="292" mass="32448">MQSFATIVTLWIDGTGVFVDIKDRLGRLGDDVAAYALHTLGWVRIIQIAGYSEFGFDARSVHAAAFDAMVDAIERQSRANSLHLLRVEVFDGQEWQHQTSADPRQVVRFAQHVRTQVAGSTDTTILHQIPYSLDRIWGLGDPQIRAVADAWRASSGVLSTTLDTAITRDCPDRSVKVMVPAGATFRFDRYRSSRTGPWDRTVWNGFQGNTVQSVVPDPVLAQAVTRTGELVLRSGLPRLERCRGPVLASDGLRDFAWYRLSLPVWRPGDNLDGTPFGVLTVLSPDWREDEAA</sequence>
<organism evidence="1 2">
    <name type="scientific">Thalassobaculum fulvum</name>
    <dbReference type="NCBI Taxonomy" id="1633335"/>
    <lineage>
        <taxon>Bacteria</taxon>
        <taxon>Pseudomonadati</taxon>
        <taxon>Pseudomonadota</taxon>
        <taxon>Alphaproteobacteria</taxon>
        <taxon>Rhodospirillales</taxon>
        <taxon>Thalassobaculaceae</taxon>
        <taxon>Thalassobaculum</taxon>
    </lineage>
</organism>
<dbReference type="Proteomes" id="UP000630353">
    <property type="component" value="Unassembled WGS sequence"/>
</dbReference>
<comment type="caution">
    <text evidence="1">The sequence shown here is derived from an EMBL/GenBank/DDBJ whole genome shotgun (WGS) entry which is preliminary data.</text>
</comment>
<accession>A0A919CSH3</accession>
<dbReference type="EMBL" id="BMZS01000010">
    <property type="protein sequence ID" value="GHD57950.1"/>
    <property type="molecule type" value="Genomic_DNA"/>
</dbReference>
<evidence type="ECO:0000313" key="1">
    <source>
        <dbReference type="EMBL" id="GHD57950.1"/>
    </source>
</evidence>
<protein>
    <submittedName>
        <fullName evidence="1">Uncharacterized protein</fullName>
    </submittedName>
</protein>
<dbReference type="AlphaFoldDB" id="A0A919CSH3"/>
<dbReference type="RefSeq" id="WP_189992953.1">
    <property type="nucleotide sequence ID" value="NZ_BMZS01000010.1"/>
</dbReference>
<name>A0A919CSH3_9PROT</name>
<gene>
    <name evidence="1" type="ORF">GCM10017083_40080</name>
</gene>
<evidence type="ECO:0000313" key="2">
    <source>
        <dbReference type="Proteomes" id="UP000630353"/>
    </source>
</evidence>
<reference evidence="1" key="1">
    <citation type="journal article" date="2014" name="Int. J. Syst. Evol. Microbiol.">
        <title>Complete genome sequence of Corynebacterium casei LMG S-19264T (=DSM 44701T), isolated from a smear-ripened cheese.</title>
        <authorList>
            <consortium name="US DOE Joint Genome Institute (JGI-PGF)"/>
            <person name="Walter F."/>
            <person name="Albersmeier A."/>
            <person name="Kalinowski J."/>
            <person name="Ruckert C."/>
        </authorList>
    </citation>
    <scope>NUCLEOTIDE SEQUENCE</scope>
    <source>
        <strain evidence="1">KCTC 42651</strain>
    </source>
</reference>
<reference evidence="1" key="2">
    <citation type="submission" date="2020-09" db="EMBL/GenBank/DDBJ databases">
        <authorList>
            <person name="Sun Q."/>
            <person name="Kim S."/>
        </authorList>
    </citation>
    <scope>NUCLEOTIDE SEQUENCE</scope>
    <source>
        <strain evidence="1">KCTC 42651</strain>
    </source>
</reference>
<keyword evidence="2" id="KW-1185">Reference proteome</keyword>